<keyword evidence="3" id="KW-1185">Reference proteome</keyword>
<dbReference type="EMBL" id="CP053538">
    <property type="protein sequence ID" value="QJX49098.1"/>
    <property type="molecule type" value="Genomic_DNA"/>
</dbReference>
<name>A0A6M6BMN3_9BACT</name>
<dbReference type="Pfam" id="PF13585">
    <property type="entry name" value="CHU_C"/>
    <property type="match status" value="1"/>
</dbReference>
<dbReference type="KEGG" id="hts:HMJ29_20185"/>
<dbReference type="Pfam" id="PF19408">
    <property type="entry name" value="PKD_6"/>
    <property type="match status" value="3"/>
</dbReference>
<dbReference type="Gene3D" id="2.60.40.10">
    <property type="entry name" value="Immunoglobulins"/>
    <property type="match status" value="4"/>
</dbReference>
<dbReference type="InterPro" id="IPR022409">
    <property type="entry name" value="PKD/Chitinase_dom"/>
</dbReference>
<proteinExistence type="predicted"/>
<evidence type="ECO:0000259" key="1">
    <source>
        <dbReference type="SMART" id="SM00089"/>
    </source>
</evidence>
<dbReference type="SMART" id="SM00089">
    <property type="entry name" value="PKD"/>
    <property type="match status" value="3"/>
</dbReference>
<protein>
    <submittedName>
        <fullName evidence="2">Gliding motility-associated C-terminal domain-containing protein</fullName>
    </submittedName>
</protein>
<dbReference type="Proteomes" id="UP000501623">
    <property type="component" value="Chromosome"/>
</dbReference>
<dbReference type="InterPro" id="IPR026341">
    <property type="entry name" value="T9SS_type_B"/>
</dbReference>
<dbReference type="RefSeq" id="WP_171593185.1">
    <property type="nucleotide sequence ID" value="NZ_CP053538.1"/>
</dbReference>
<dbReference type="InterPro" id="IPR045829">
    <property type="entry name" value="PKD_6"/>
</dbReference>
<dbReference type="NCBIfam" id="TIGR04131">
    <property type="entry name" value="Bac_Flav_CTERM"/>
    <property type="match status" value="1"/>
</dbReference>
<evidence type="ECO:0000313" key="2">
    <source>
        <dbReference type="EMBL" id="QJX49098.1"/>
    </source>
</evidence>
<feature type="domain" description="PKD/Chitinase" evidence="1">
    <location>
        <begin position="602"/>
        <end position="680"/>
    </location>
</feature>
<feature type="domain" description="PKD/Chitinase" evidence="1">
    <location>
        <begin position="684"/>
        <end position="762"/>
    </location>
</feature>
<gene>
    <name evidence="2" type="ORF">HMJ29_20185</name>
</gene>
<evidence type="ECO:0000313" key="3">
    <source>
        <dbReference type="Proteomes" id="UP000501623"/>
    </source>
</evidence>
<accession>A0A6M6BMN3</accession>
<dbReference type="InterPro" id="IPR013783">
    <property type="entry name" value="Ig-like_fold"/>
</dbReference>
<feature type="domain" description="PKD/Chitinase" evidence="1">
    <location>
        <begin position="527"/>
        <end position="596"/>
    </location>
</feature>
<sequence>MRTALLRSCLLLFLWVVAGALPAMATHLLGGEMSYRYLDATGPSNAPYRYRVTVLIYVNADPATSQVPNGRPSIDVGFYNKSQSGNLISRVSLPLSSNSIVTPTQPGGCTTPGTQSLVVRLCRYEATVNLPISFDGYYAVYSDGNRNAGITNLLNSEQYAQQIYVEMAPPLLPNSSPTFSDTAVAVICQGDTTLLVNNAVDPDGDRLIYSFSRPYGGTQAGGGATLPNIFQGNPPVVPYNAGYSQTNPFGPGPGSYAFLNASTGLSRYAAPRLGAYVVAVEVKEYRTINGKEVLIGSTRREIQLVVRTCPANNAPVFTAAPQTTHVYTVQEGQPVNFNLSATDPDGNPINLKATSVLLDGSGGYDATFGGNPGTVVPGNPTGSATIQGTGGRVNAQFVFNTRCGNARTTPYDVVVTATDVACGAKSVADVFQIYVTKAAGPNRIIGDTIICDRSQTLIYTVGGPGAYSYLWSIRGGAIQGGNTGAAVQVVWGTTGVGRLVLRGVSAFGCTSDSVVRNIDLRPAGALAVSPGVSVCPGSATTLTATGGTTYTWTGGGQTFTGPSITVSPAQTTTYTVTTSDGVCTASRQTTVTVNPAALANTGTDQTACPGSSVTLGAAALPGYTYLWSPAPGLSSTASAQPVFTIPATATAGQVYTFTLTATTAQGCSATGTVRVTVNPPAIANAGPNAAVCDGQRVTLGTPALPGYTYQWSSANGLSSTSVAQPVFTATNRTQAPVTFTFVLTASAAQTCAATSTVTVTVNPRPEADSIQGSQSVCPTIQGVAYAIKNPRATAYQWLVTGGTIASGQGSSAITVNWGAATTTGSVKVFRLNAQGCSSDTVTLPVRVNQQLTTQKPTGPLQVCQGDGPFTYQTSYTNGSTYAWQILGGTQVSTNQASVLVNWTRTGLVKLVVTESSNPAGGRCFGQSDTLYVNVLPSPATTLAIAGPSRICAGSGTISFSLPGAATSTYAFALNGAVLTGTGNTITLPTPAVSATPYTVTIRETNANGCVGQPCTKTFLVVPPLAITGPPSYCPEARTGLAYAATAVVGGNYQWTITGGTITSGQGTSAVRVDIPAGSTNATLSVTETTGASCAATLTIRPDNATVALNSASVELGDDRKITLALNVPNTTGNGNRVQILRRDAGSTSAYSNVGNTANTATTFTDNAVDADAKAYQYRIDLVNACGTVLNSQEHTTILAKATATQSTGGRDVGEAQVTWSAYQGFSVKEYRVLRSADNGSAELIATVPATTLQFALPSSTVGFNQCFRVQAVSTDATPRTSNSNDACVNFANPLAFYNIITPNGDGKNDVLTIDNVALYPSNTLTIFNRWGKEVYSATNYRNTFGGQDQGAGMYYYLFKLQDGTTYKGWFEIAK</sequence>
<reference evidence="2 3" key="1">
    <citation type="submission" date="2020-05" db="EMBL/GenBank/DDBJ databases">
        <title>Complete genome sequence of Hymenobacter sp. TS19 in Coasted Sand Dune.</title>
        <authorList>
            <person name="Lee J.-H."/>
            <person name="Jung J.-H."/>
            <person name="Jeong S."/>
            <person name="Zhao L."/>
            <person name="Kim M.-K."/>
            <person name="Seo H.-S."/>
            <person name="Lim S."/>
        </authorList>
    </citation>
    <scope>NUCLEOTIDE SEQUENCE [LARGE SCALE GENOMIC DNA]</scope>
    <source>
        <strain evidence="2 3">TS19</strain>
    </source>
</reference>
<organism evidence="2 3">
    <name type="scientific">Hymenobacter taeanensis</name>
    <dbReference type="NCBI Taxonomy" id="2735321"/>
    <lineage>
        <taxon>Bacteria</taxon>
        <taxon>Pseudomonadati</taxon>
        <taxon>Bacteroidota</taxon>
        <taxon>Cytophagia</taxon>
        <taxon>Cytophagales</taxon>
        <taxon>Hymenobacteraceae</taxon>
        <taxon>Hymenobacter</taxon>
    </lineage>
</organism>